<sequence length="172" mass="19203">MKSEKFEVAAYPEMWDGLGMDVARFDKARLMLGEAYEKLFLSQTRRPEKMAYFDEMISEIFGGRIKEILAVKNSGKPVVGTFCVYIPEEIVVAAGGVCIGLCGGSPGSIPDAEKILPRNICPMVKSAYGFKAGRICPYFQVVDFVYGETTCDAKKKTWEILDRLLPTYVMEI</sequence>
<dbReference type="InterPro" id="IPR010327">
    <property type="entry name" value="FldB/FldC_alpha/beta"/>
</dbReference>
<dbReference type="EMBL" id="UOEX01000331">
    <property type="protein sequence ID" value="VAW40417.1"/>
    <property type="molecule type" value="Genomic_DNA"/>
</dbReference>
<dbReference type="PANTHER" id="PTHR30548:SF1">
    <property type="entry name" value="DEHYDRATASE SUBUNIT MJ0007-RELATED"/>
    <property type="match status" value="1"/>
</dbReference>
<evidence type="ECO:0000256" key="1">
    <source>
        <dbReference type="ARBA" id="ARBA00005806"/>
    </source>
</evidence>
<name>A0A3B0VPV7_9ZZZZ</name>
<proteinExistence type="inferred from homology"/>
<organism evidence="2">
    <name type="scientific">hydrothermal vent metagenome</name>
    <dbReference type="NCBI Taxonomy" id="652676"/>
    <lineage>
        <taxon>unclassified sequences</taxon>
        <taxon>metagenomes</taxon>
        <taxon>ecological metagenomes</taxon>
    </lineage>
</organism>
<dbReference type="PANTHER" id="PTHR30548">
    <property type="entry name" value="2-HYDROXYGLUTARYL-COA DEHYDRATASE, D-COMPONENT-RELATED"/>
    <property type="match status" value="1"/>
</dbReference>
<accession>A0A3B0VPV7</accession>
<reference evidence="2" key="1">
    <citation type="submission" date="2018-06" db="EMBL/GenBank/DDBJ databases">
        <authorList>
            <person name="Zhirakovskaya E."/>
        </authorList>
    </citation>
    <scope>NUCLEOTIDE SEQUENCE</scope>
</reference>
<evidence type="ECO:0000313" key="2">
    <source>
        <dbReference type="EMBL" id="VAW40417.1"/>
    </source>
</evidence>
<protein>
    <submittedName>
        <fullName evidence="2">Related to 2-hydroxyglutaryl-CoA dehydratase, beta subunit</fullName>
    </submittedName>
</protein>
<dbReference type="AlphaFoldDB" id="A0A3B0VPV7"/>
<dbReference type="Pfam" id="PF06050">
    <property type="entry name" value="HGD-D"/>
    <property type="match status" value="1"/>
</dbReference>
<comment type="similarity">
    <text evidence="1">Belongs to the FldB/FldC dehydratase alpha/beta subunit family.</text>
</comment>
<dbReference type="Gene3D" id="3.40.50.11890">
    <property type="match status" value="1"/>
</dbReference>
<gene>
    <name evidence="2" type="ORF">MNBD_DELTA03-1562</name>
</gene>
<feature type="non-terminal residue" evidence="2">
    <location>
        <position position="172"/>
    </location>
</feature>